<dbReference type="Gene3D" id="3.40.5.50">
    <property type="match status" value="1"/>
</dbReference>
<protein>
    <recommendedName>
        <fullName evidence="1">Gins51 C-terminal domain-containing protein</fullName>
    </recommendedName>
</protein>
<evidence type="ECO:0000313" key="3">
    <source>
        <dbReference type="Proteomes" id="UP000809243"/>
    </source>
</evidence>
<reference evidence="2" key="1">
    <citation type="submission" date="2021-01" db="EMBL/GenBank/DDBJ databases">
        <title>Active Sulfur Cycling in an Early Earth Analoge.</title>
        <authorList>
            <person name="Hahn C.R."/>
            <person name="Youssef N.H."/>
            <person name="Elshahed M."/>
        </authorList>
    </citation>
    <scope>NUCLEOTIDE SEQUENCE</scope>
    <source>
        <strain evidence="2">Zod_Metabat.1151</strain>
    </source>
</reference>
<dbReference type="InterPro" id="IPR054314">
    <property type="entry name" value="Gins51_C"/>
</dbReference>
<dbReference type="AlphaFoldDB" id="A0A938YXR5"/>
<name>A0A938YXR5_9ARCH</name>
<gene>
    <name evidence="2" type="ORF">JW744_04065</name>
</gene>
<dbReference type="Proteomes" id="UP000809243">
    <property type="component" value="Unassembled WGS sequence"/>
</dbReference>
<accession>A0A938YXR5</accession>
<feature type="domain" description="Gins51 C-terminal" evidence="1">
    <location>
        <begin position="136"/>
        <end position="180"/>
    </location>
</feature>
<evidence type="ECO:0000259" key="1">
    <source>
        <dbReference type="Pfam" id="PF22090"/>
    </source>
</evidence>
<organism evidence="2 3">
    <name type="scientific">Candidatus Iainarchaeum sp</name>
    <dbReference type="NCBI Taxonomy" id="3101447"/>
    <lineage>
        <taxon>Archaea</taxon>
        <taxon>Candidatus Iainarchaeota</taxon>
        <taxon>Candidatus Iainarchaeia</taxon>
        <taxon>Candidatus Iainarchaeales</taxon>
        <taxon>Candidatus Iainarchaeaceae</taxon>
        <taxon>Candidatus Iainarchaeum</taxon>
    </lineage>
</organism>
<comment type="caution">
    <text evidence="2">The sequence shown here is derived from an EMBL/GenBank/DDBJ whole genome shotgun (WGS) entry which is preliminary data.</text>
</comment>
<dbReference type="Pfam" id="PF22090">
    <property type="entry name" value="Gins51_C"/>
    <property type="match status" value="1"/>
</dbReference>
<dbReference type="EMBL" id="JAFGDB010000068">
    <property type="protein sequence ID" value="MBN2067616.1"/>
    <property type="molecule type" value="Genomic_DNA"/>
</dbReference>
<proteinExistence type="predicted"/>
<evidence type="ECO:0000313" key="2">
    <source>
        <dbReference type="EMBL" id="MBN2067616.1"/>
    </source>
</evidence>
<sequence>MALDYDELMRIYRLEKNSPKHVEVSETFFNDLKGFFGSERELYLKSLKDITSSRASSFSNLKKIVEQVFSLREKKLLNKALIASRTGELENGHLTLQEKDTLKQLLTVLSKHQQVLGEIIGSGEGKQQSGEKKKVSVKLLKDVPAFVGTDMQEYGPFQKDKVVDVPPKIASLLLGRSLAENAKK</sequence>